<name>A0AAE3IUR6_9BACI</name>
<gene>
    <name evidence="2" type="ORF">OEV98_06645</name>
</gene>
<keyword evidence="1" id="KW-0472">Membrane</keyword>
<accession>A0AAE3IUR6</accession>
<dbReference type="AlphaFoldDB" id="A0AAE3IUR6"/>
<protein>
    <submittedName>
        <fullName evidence="2">Uncharacterized protein</fullName>
    </submittedName>
</protein>
<dbReference type="RefSeq" id="WP_263072439.1">
    <property type="nucleotide sequence ID" value="NZ_JAOUSF010000002.1"/>
</dbReference>
<dbReference type="EMBL" id="JAOUSF010000002">
    <property type="protein sequence ID" value="MCU9613229.1"/>
    <property type="molecule type" value="Genomic_DNA"/>
</dbReference>
<organism evidence="2 3">
    <name type="scientific">Perspicuibacillus lycopersici</name>
    <dbReference type="NCBI Taxonomy" id="1325689"/>
    <lineage>
        <taxon>Bacteria</taxon>
        <taxon>Bacillati</taxon>
        <taxon>Bacillota</taxon>
        <taxon>Bacilli</taxon>
        <taxon>Bacillales</taxon>
        <taxon>Bacillaceae</taxon>
        <taxon>Perspicuibacillus</taxon>
    </lineage>
</organism>
<evidence type="ECO:0000313" key="2">
    <source>
        <dbReference type="EMBL" id="MCU9613229.1"/>
    </source>
</evidence>
<feature type="transmembrane region" description="Helical" evidence="1">
    <location>
        <begin position="161"/>
        <end position="188"/>
    </location>
</feature>
<keyword evidence="1" id="KW-0812">Transmembrane</keyword>
<keyword evidence="1" id="KW-1133">Transmembrane helix</keyword>
<dbReference type="Proteomes" id="UP001209318">
    <property type="component" value="Unassembled WGS sequence"/>
</dbReference>
<feature type="transmembrane region" description="Helical" evidence="1">
    <location>
        <begin position="21"/>
        <end position="43"/>
    </location>
</feature>
<proteinExistence type="predicted"/>
<evidence type="ECO:0000313" key="3">
    <source>
        <dbReference type="Proteomes" id="UP001209318"/>
    </source>
</evidence>
<comment type="caution">
    <text evidence="2">The sequence shown here is derived from an EMBL/GenBank/DDBJ whole genome shotgun (WGS) entry which is preliminary data.</text>
</comment>
<keyword evidence="3" id="KW-1185">Reference proteome</keyword>
<evidence type="ECO:0000256" key="1">
    <source>
        <dbReference type="SAM" id="Phobius"/>
    </source>
</evidence>
<sequence>MRNVFWSAMIGNYVSSNRNPGCLGYALGFLVIAIIPSFLLELIEELFEGLWMDLFVPNIIILCIITAILLYLENRRNSKNDKSIPVETDDDLSLSRVAIAKSEKRRGSKETSNIIRIQFILYMISGLVSFAVCSTFLNIGLSDYFFDKNMGDDSFIRSVGWLLLFLLAYPVEAVIKFVSIPFLQFILIKVVMMWKKGN</sequence>
<feature type="transmembrane region" description="Helical" evidence="1">
    <location>
        <begin position="119"/>
        <end position="141"/>
    </location>
</feature>
<reference evidence="2" key="1">
    <citation type="submission" date="2022-10" db="EMBL/GenBank/DDBJ databases">
        <title>Description of Fervidibacillus gen. nov. in the family Fervidibacillaceae fam. nov. with two species, Fervidibacillus albus sp. nov., and Fervidibacillus halotolerans sp. nov., isolated from tidal flat sediments.</title>
        <authorList>
            <person name="Kwon K.K."/>
            <person name="Yang S.-H."/>
        </authorList>
    </citation>
    <scope>NUCLEOTIDE SEQUENCE</scope>
    <source>
        <strain evidence="2">JCM 19140</strain>
    </source>
</reference>
<feature type="transmembrane region" description="Helical" evidence="1">
    <location>
        <begin position="55"/>
        <end position="72"/>
    </location>
</feature>